<dbReference type="OrthoDB" id="6473127at2759"/>
<proteinExistence type="predicted"/>
<dbReference type="Proteomes" id="UP000499080">
    <property type="component" value="Unassembled WGS sequence"/>
</dbReference>
<keyword evidence="2" id="KW-1185">Reference proteome</keyword>
<comment type="caution">
    <text evidence="1">The sequence shown here is derived from an EMBL/GenBank/DDBJ whole genome shotgun (WGS) entry which is preliminary data.</text>
</comment>
<reference evidence="1 2" key="1">
    <citation type="journal article" date="2019" name="Sci. Rep.">
        <title>Orb-weaving spider Araneus ventricosus genome elucidates the spidroin gene catalogue.</title>
        <authorList>
            <person name="Kono N."/>
            <person name="Nakamura H."/>
            <person name="Ohtoshi R."/>
            <person name="Moran D.A.P."/>
            <person name="Shinohara A."/>
            <person name="Yoshida Y."/>
            <person name="Fujiwara M."/>
            <person name="Mori M."/>
            <person name="Tomita M."/>
            <person name="Arakawa K."/>
        </authorList>
    </citation>
    <scope>NUCLEOTIDE SEQUENCE [LARGE SCALE GENOMIC DNA]</scope>
</reference>
<dbReference type="AlphaFoldDB" id="A0A4Y2BFR2"/>
<sequence length="136" mass="15820">MKRLNCIDNCQNDILASNPFLEMIENLGGHGDEYNPFIIETTCQQYQMENPFLGIIESATPLNNGESYPPLLPTNPFFKECVNNPFVDSSFNFPTVYEDEVTNTSFTPRESDTYFKEWIEQNRIYYIKTVQSFLCQ</sequence>
<dbReference type="EMBL" id="BGPR01000068">
    <property type="protein sequence ID" value="GBL89974.1"/>
    <property type="molecule type" value="Genomic_DNA"/>
</dbReference>
<gene>
    <name evidence="1" type="ORF">AVEN_178384_1</name>
</gene>
<evidence type="ECO:0000313" key="2">
    <source>
        <dbReference type="Proteomes" id="UP000499080"/>
    </source>
</evidence>
<evidence type="ECO:0000313" key="1">
    <source>
        <dbReference type="EMBL" id="GBL89974.1"/>
    </source>
</evidence>
<name>A0A4Y2BFR2_ARAVE</name>
<organism evidence="1 2">
    <name type="scientific">Araneus ventricosus</name>
    <name type="common">Orbweaver spider</name>
    <name type="synonym">Epeira ventricosa</name>
    <dbReference type="NCBI Taxonomy" id="182803"/>
    <lineage>
        <taxon>Eukaryota</taxon>
        <taxon>Metazoa</taxon>
        <taxon>Ecdysozoa</taxon>
        <taxon>Arthropoda</taxon>
        <taxon>Chelicerata</taxon>
        <taxon>Arachnida</taxon>
        <taxon>Araneae</taxon>
        <taxon>Araneomorphae</taxon>
        <taxon>Entelegynae</taxon>
        <taxon>Araneoidea</taxon>
        <taxon>Araneidae</taxon>
        <taxon>Araneus</taxon>
    </lineage>
</organism>
<protein>
    <submittedName>
        <fullName evidence="1">Uncharacterized protein</fullName>
    </submittedName>
</protein>
<accession>A0A4Y2BFR2</accession>